<comment type="caution">
    <text evidence="2">The sequence shown here is derived from an EMBL/GenBank/DDBJ whole genome shotgun (WGS) entry which is preliminary data.</text>
</comment>
<dbReference type="InterPro" id="IPR053844">
    <property type="entry name" value="AH_C"/>
</dbReference>
<keyword evidence="3" id="KW-1185">Reference proteome</keyword>
<organism evidence="2 3">
    <name type="scientific">Bailinhaonella thermotolerans</name>
    <dbReference type="NCBI Taxonomy" id="1070861"/>
    <lineage>
        <taxon>Bacteria</taxon>
        <taxon>Bacillati</taxon>
        <taxon>Actinomycetota</taxon>
        <taxon>Actinomycetes</taxon>
        <taxon>Streptosporangiales</taxon>
        <taxon>Streptosporangiaceae</taxon>
        <taxon>Bailinhaonella</taxon>
    </lineage>
</organism>
<dbReference type="EMBL" id="QZEY01000018">
    <property type="protein sequence ID" value="RJL23591.1"/>
    <property type="molecule type" value="Genomic_DNA"/>
</dbReference>
<reference evidence="2 3" key="1">
    <citation type="submission" date="2018-09" db="EMBL/GenBank/DDBJ databases">
        <title>YIM 75507 draft genome.</title>
        <authorList>
            <person name="Tang S."/>
            <person name="Feng Y."/>
        </authorList>
    </citation>
    <scope>NUCLEOTIDE SEQUENCE [LARGE SCALE GENOMIC DNA]</scope>
    <source>
        <strain evidence="2 3">YIM 75507</strain>
    </source>
</reference>
<sequence>MALMFLNGGAMRGGPLHHLLDGAPLVEETTTAPVYRFYSVGDQCPALYPVSHGGAAIAGEVYEVSLEVLRDKVLPAEPHELELGVIELADGRASLAMLLRRPYTSHVQLTDITGFGDWRAYKDARAEARAS</sequence>
<dbReference type="Gene3D" id="3.10.490.10">
    <property type="entry name" value="Gamma-glutamyl cyclotransferase-like"/>
    <property type="match status" value="1"/>
</dbReference>
<dbReference type="GO" id="GO:0016740">
    <property type="term" value="F:transferase activity"/>
    <property type="evidence" value="ECO:0007669"/>
    <property type="project" value="UniProtKB-KW"/>
</dbReference>
<dbReference type="Proteomes" id="UP000265768">
    <property type="component" value="Unassembled WGS sequence"/>
</dbReference>
<dbReference type="Pfam" id="PF21986">
    <property type="entry name" value="AH_C"/>
    <property type="match status" value="1"/>
</dbReference>
<gene>
    <name evidence="2" type="ORF">D5H75_32320</name>
</gene>
<proteinExistence type="predicted"/>
<feature type="domain" description="Allophanate hydrolase C-terminal" evidence="1">
    <location>
        <begin position="4"/>
        <end position="122"/>
    </location>
</feature>
<protein>
    <submittedName>
        <fullName evidence="2">Gamma-glutamylcyclotransferase</fullName>
    </submittedName>
</protein>
<dbReference type="SUPFAM" id="SSF110857">
    <property type="entry name" value="Gamma-glutamyl cyclotransferase-like"/>
    <property type="match status" value="1"/>
</dbReference>
<evidence type="ECO:0000313" key="2">
    <source>
        <dbReference type="EMBL" id="RJL23591.1"/>
    </source>
</evidence>
<evidence type="ECO:0000313" key="3">
    <source>
        <dbReference type="Proteomes" id="UP000265768"/>
    </source>
</evidence>
<evidence type="ECO:0000259" key="1">
    <source>
        <dbReference type="Pfam" id="PF21986"/>
    </source>
</evidence>
<dbReference type="InterPro" id="IPR036568">
    <property type="entry name" value="GGCT-like_sf"/>
</dbReference>
<name>A0A3A4A6N7_9ACTN</name>
<keyword evidence="2" id="KW-0808">Transferase</keyword>
<dbReference type="OrthoDB" id="424376at2"/>
<dbReference type="AlphaFoldDB" id="A0A3A4A6N7"/>
<accession>A0A3A4A6N7</accession>